<dbReference type="PANTHER" id="PTHR12961">
    <property type="entry name" value="CONSERVED OLIGOMERIC GOLGI COMPLEX COMPONENT 2"/>
    <property type="match status" value="1"/>
</dbReference>
<feature type="compositionally biased region" description="Basic and acidic residues" evidence="1">
    <location>
        <begin position="26"/>
        <end position="40"/>
    </location>
</feature>
<name>A0ABR2FX70_9ROSI</name>
<dbReference type="EMBL" id="JBBPBM010000004">
    <property type="protein sequence ID" value="KAK8588659.1"/>
    <property type="molecule type" value="Genomic_DNA"/>
</dbReference>
<evidence type="ECO:0000256" key="1">
    <source>
        <dbReference type="SAM" id="MobiDB-lite"/>
    </source>
</evidence>
<dbReference type="InterPro" id="IPR009316">
    <property type="entry name" value="COG2"/>
</dbReference>
<comment type="caution">
    <text evidence="3">The sequence shown here is derived from an EMBL/GenBank/DDBJ whole genome shotgun (WGS) entry which is preliminary data.</text>
</comment>
<dbReference type="Pfam" id="PF12022">
    <property type="entry name" value="COG2_C"/>
    <property type="match status" value="1"/>
</dbReference>
<proteinExistence type="predicted"/>
<sequence>MLWIKPVNYHVRARKTESSLQTIRQGAERRAGASSDVSDHNMSDTDKICMQLFLDIQEYGRNLAALGVEAADIVAAYRSLWQCVASSDMQNEIKF</sequence>
<evidence type="ECO:0000313" key="4">
    <source>
        <dbReference type="Proteomes" id="UP001472677"/>
    </source>
</evidence>
<organism evidence="3 4">
    <name type="scientific">Hibiscus sabdariffa</name>
    <name type="common">roselle</name>
    <dbReference type="NCBI Taxonomy" id="183260"/>
    <lineage>
        <taxon>Eukaryota</taxon>
        <taxon>Viridiplantae</taxon>
        <taxon>Streptophyta</taxon>
        <taxon>Embryophyta</taxon>
        <taxon>Tracheophyta</taxon>
        <taxon>Spermatophyta</taxon>
        <taxon>Magnoliopsida</taxon>
        <taxon>eudicotyledons</taxon>
        <taxon>Gunneridae</taxon>
        <taxon>Pentapetalae</taxon>
        <taxon>rosids</taxon>
        <taxon>malvids</taxon>
        <taxon>Malvales</taxon>
        <taxon>Malvaceae</taxon>
        <taxon>Malvoideae</taxon>
        <taxon>Hibiscus</taxon>
    </lineage>
</organism>
<evidence type="ECO:0000313" key="3">
    <source>
        <dbReference type="EMBL" id="KAK8588659.1"/>
    </source>
</evidence>
<dbReference type="InterPro" id="IPR024603">
    <property type="entry name" value="COG_complex_COG2_C"/>
</dbReference>
<dbReference type="Proteomes" id="UP001472677">
    <property type="component" value="Unassembled WGS sequence"/>
</dbReference>
<dbReference type="PANTHER" id="PTHR12961:SF0">
    <property type="entry name" value="CONSERVED OLIGOMERIC GOLGI COMPLEX SUBUNIT 2"/>
    <property type="match status" value="1"/>
</dbReference>
<gene>
    <name evidence="3" type="ORF">V6N12_023083</name>
</gene>
<evidence type="ECO:0000259" key="2">
    <source>
        <dbReference type="Pfam" id="PF12022"/>
    </source>
</evidence>
<feature type="domain" description="COG complex component COG2 C-terminal" evidence="2">
    <location>
        <begin position="13"/>
        <end position="56"/>
    </location>
</feature>
<protein>
    <recommendedName>
        <fullName evidence="2">COG complex component COG2 C-terminal domain-containing protein</fullName>
    </recommendedName>
</protein>
<feature type="region of interest" description="Disordered" evidence="1">
    <location>
        <begin position="20"/>
        <end position="40"/>
    </location>
</feature>
<accession>A0ABR2FX70</accession>
<reference evidence="3 4" key="1">
    <citation type="journal article" date="2024" name="G3 (Bethesda)">
        <title>Genome assembly of Hibiscus sabdariffa L. provides insights into metabolisms of medicinal natural products.</title>
        <authorList>
            <person name="Kim T."/>
        </authorList>
    </citation>
    <scope>NUCLEOTIDE SEQUENCE [LARGE SCALE GENOMIC DNA]</scope>
    <source>
        <strain evidence="3">TK-2024</strain>
        <tissue evidence="3">Old leaves</tissue>
    </source>
</reference>
<keyword evidence="4" id="KW-1185">Reference proteome</keyword>